<comment type="caution">
    <text evidence="3">The sequence shown here is derived from an EMBL/GenBank/DDBJ whole genome shotgun (WGS) entry which is preliminary data.</text>
</comment>
<dbReference type="Gene3D" id="3.30.565.10">
    <property type="entry name" value="Histidine kinase-like ATPase, C-terminal domain"/>
    <property type="match status" value="1"/>
</dbReference>
<organism evidence="3 4">
    <name type="scientific">Clostridium cibarium</name>
    <dbReference type="NCBI Taxonomy" id="2762247"/>
    <lineage>
        <taxon>Bacteria</taxon>
        <taxon>Bacillati</taxon>
        <taxon>Bacillota</taxon>
        <taxon>Clostridia</taxon>
        <taxon>Eubacteriales</taxon>
        <taxon>Clostridiaceae</taxon>
        <taxon>Clostridium</taxon>
    </lineage>
</organism>
<evidence type="ECO:0000313" key="4">
    <source>
        <dbReference type="Proteomes" id="UP000627781"/>
    </source>
</evidence>
<dbReference type="InterPro" id="IPR032834">
    <property type="entry name" value="NatK-like_C"/>
</dbReference>
<feature type="transmembrane region" description="Helical" evidence="1">
    <location>
        <begin position="6"/>
        <end position="28"/>
    </location>
</feature>
<dbReference type="SUPFAM" id="SSF55874">
    <property type="entry name" value="ATPase domain of HSP90 chaperone/DNA topoisomerase II/histidine kinase"/>
    <property type="match status" value="1"/>
</dbReference>
<sequence length="447" mass="51728">MSTLVFKILYPLIMAIMLYEPVIILSSLKLYKKKLSIFFLLAYIFIFLAQGQTKNKYALLVSIFCATIYLFLISKNVIYSIFISLVTMIILITSDSFTGFIFMQVFNLSYFQITSNINLYFIMGILILFSTTIICIVLNRLIGFNKIYNYFNMLLNKYSEFKLVINLVSAFMALIIYILLFSKLFVFVDSTIVLVYAICSFLLFIFSVTIVYISIYSIKLSINQDVVDKENKQLKEYSTMLENMSTDLRRFKHDYINILSTLGEFINEKDISGLEEYYKSELLPESNKIINRDKYVSLLKNIKITPLKALISSKIIYAQSRGIDTRVEILDEIDELPIRTFDICRIIGIFLDNAIEATLLCDKKLIHLAFVKTDDSIVIIILNTCLEDSPPVYKIYNKDFSTKGTDRGIGLKTVKDMLNDNYKHILLNTTMENCTFKQEMIINKSDN</sequence>
<evidence type="ECO:0000256" key="1">
    <source>
        <dbReference type="SAM" id="Phobius"/>
    </source>
</evidence>
<reference evidence="3 4" key="1">
    <citation type="submission" date="2020-08" db="EMBL/GenBank/DDBJ databases">
        <title>A Genomic Blueprint of the Chicken Gut Microbiome.</title>
        <authorList>
            <person name="Gilroy R."/>
            <person name="Ravi A."/>
            <person name="Getino M."/>
            <person name="Pursley I."/>
            <person name="Horton D.L."/>
            <person name="Alikhan N.-F."/>
            <person name="Baker D."/>
            <person name="Gharbi K."/>
            <person name="Hall N."/>
            <person name="Watson M."/>
            <person name="Adriaenssens E.M."/>
            <person name="Foster-Nyarko E."/>
            <person name="Jarju S."/>
            <person name="Secka A."/>
            <person name="Antonio M."/>
            <person name="Oren A."/>
            <person name="Chaudhuri R."/>
            <person name="La Ragione R.M."/>
            <person name="Hildebrand F."/>
            <person name="Pallen M.J."/>
        </authorList>
    </citation>
    <scope>NUCLEOTIDE SEQUENCE [LARGE SCALE GENOMIC DNA]</scope>
    <source>
        <strain evidence="3 4">Sa3CVN1</strain>
    </source>
</reference>
<dbReference type="PANTHER" id="PTHR40448:SF1">
    <property type="entry name" value="TWO-COMPONENT SENSOR HISTIDINE KINASE"/>
    <property type="match status" value="1"/>
</dbReference>
<keyword evidence="1" id="KW-1133">Transmembrane helix</keyword>
<protein>
    <submittedName>
        <fullName evidence="3">GHKL domain-containing protein</fullName>
    </submittedName>
</protein>
<evidence type="ECO:0000313" key="3">
    <source>
        <dbReference type="EMBL" id="MBD7910147.1"/>
    </source>
</evidence>
<evidence type="ECO:0000259" key="2">
    <source>
        <dbReference type="Pfam" id="PF14501"/>
    </source>
</evidence>
<feature type="transmembrane region" description="Helical" evidence="1">
    <location>
        <begin position="35"/>
        <end position="51"/>
    </location>
</feature>
<dbReference type="InterPro" id="IPR036890">
    <property type="entry name" value="HATPase_C_sf"/>
</dbReference>
<keyword evidence="1" id="KW-0812">Transmembrane</keyword>
<name>A0ABR8PPQ2_9CLOT</name>
<feature type="domain" description="Sensor histidine kinase NatK-like C-terminal" evidence="2">
    <location>
        <begin position="340"/>
        <end position="442"/>
    </location>
</feature>
<feature type="transmembrane region" description="Helical" evidence="1">
    <location>
        <begin position="117"/>
        <end position="142"/>
    </location>
</feature>
<gene>
    <name evidence="3" type="ORF">H9661_02145</name>
</gene>
<dbReference type="RefSeq" id="WP_191767592.1">
    <property type="nucleotide sequence ID" value="NZ_JACSRA010000002.1"/>
</dbReference>
<feature type="transmembrane region" description="Helical" evidence="1">
    <location>
        <begin position="193"/>
        <end position="215"/>
    </location>
</feature>
<dbReference type="PANTHER" id="PTHR40448">
    <property type="entry name" value="TWO-COMPONENT SENSOR HISTIDINE KINASE"/>
    <property type="match status" value="1"/>
</dbReference>
<keyword evidence="4" id="KW-1185">Reference proteome</keyword>
<dbReference type="Proteomes" id="UP000627781">
    <property type="component" value="Unassembled WGS sequence"/>
</dbReference>
<feature type="transmembrane region" description="Helical" evidence="1">
    <location>
        <begin position="57"/>
        <end position="74"/>
    </location>
</feature>
<proteinExistence type="predicted"/>
<feature type="transmembrane region" description="Helical" evidence="1">
    <location>
        <begin position="163"/>
        <end position="187"/>
    </location>
</feature>
<accession>A0ABR8PPQ2</accession>
<dbReference type="EMBL" id="JACSRA010000002">
    <property type="protein sequence ID" value="MBD7910147.1"/>
    <property type="molecule type" value="Genomic_DNA"/>
</dbReference>
<feature type="transmembrane region" description="Helical" evidence="1">
    <location>
        <begin position="81"/>
        <end position="105"/>
    </location>
</feature>
<keyword evidence="1" id="KW-0472">Membrane</keyword>
<dbReference type="Pfam" id="PF14501">
    <property type="entry name" value="HATPase_c_5"/>
    <property type="match status" value="1"/>
</dbReference>